<dbReference type="STRING" id="1938817.SAMN06296008_1134"/>
<dbReference type="InterPro" id="IPR051450">
    <property type="entry name" value="Gfo/Idh/MocA_Oxidoreductases"/>
</dbReference>
<proteinExistence type="predicted"/>
<dbReference type="SUPFAM" id="SSF51735">
    <property type="entry name" value="NAD(P)-binding Rossmann-fold domains"/>
    <property type="match status" value="1"/>
</dbReference>
<dbReference type="SUPFAM" id="SSF55347">
    <property type="entry name" value="Glyceraldehyde-3-phosphate dehydrogenase-like, C-terminal domain"/>
    <property type="match status" value="1"/>
</dbReference>
<dbReference type="RefSeq" id="WP_084284941.1">
    <property type="nucleotide sequence ID" value="NZ_FWXJ01000013.1"/>
</dbReference>
<dbReference type="Proteomes" id="UP000192708">
    <property type="component" value="Unassembled WGS sequence"/>
</dbReference>
<feature type="domain" description="Gfo/Idh/MocA-like oxidoreductase N-terminal" evidence="1">
    <location>
        <begin position="8"/>
        <end position="125"/>
    </location>
</feature>
<dbReference type="Gene3D" id="3.40.50.720">
    <property type="entry name" value="NAD(P)-binding Rossmann-like Domain"/>
    <property type="match status" value="1"/>
</dbReference>
<protein>
    <submittedName>
        <fullName evidence="3">Predicted dehydrogenase</fullName>
    </submittedName>
</protein>
<evidence type="ECO:0000313" key="4">
    <source>
        <dbReference type="Proteomes" id="UP000192708"/>
    </source>
</evidence>
<dbReference type="PANTHER" id="PTHR43377">
    <property type="entry name" value="BILIVERDIN REDUCTASE A"/>
    <property type="match status" value="1"/>
</dbReference>
<accession>A0A1W2BFB2</accession>
<name>A0A1W2BFB2_9BURK</name>
<dbReference type="OrthoDB" id="8565814at2"/>
<keyword evidence="4" id="KW-1185">Reference proteome</keyword>
<dbReference type="PANTHER" id="PTHR43377:SF1">
    <property type="entry name" value="BILIVERDIN REDUCTASE A"/>
    <property type="match status" value="1"/>
</dbReference>
<feature type="domain" description="GFO/IDH/MocA-like oxidoreductase" evidence="2">
    <location>
        <begin position="136"/>
        <end position="261"/>
    </location>
</feature>
<reference evidence="3 4" key="1">
    <citation type="submission" date="2017-04" db="EMBL/GenBank/DDBJ databases">
        <authorList>
            <person name="Afonso C.L."/>
            <person name="Miller P.J."/>
            <person name="Scott M.A."/>
            <person name="Spackman E."/>
            <person name="Goraichik I."/>
            <person name="Dimitrov K.M."/>
            <person name="Suarez D.L."/>
            <person name="Swayne D.E."/>
        </authorList>
    </citation>
    <scope>NUCLEOTIDE SEQUENCE [LARGE SCALE GENOMIC DNA]</scope>
    <source>
        <strain evidence="3 4">VK13</strain>
    </source>
</reference>
<dbReference type="GO" id="GO:0000166">
    <property type="term" value="F:nucleotide binding"/>
    <property type="evidence" value="ECO:0007669"/>
    <property type="project" value="InterPro"/>
</dbReference>
<dbReference type="Pfam" id="PF22725">
    <property type="entry name" value="GFO_IDH_MocA_C3"/>
    <property type="match status" value="1"/>
</dbReference>
<organism evidence="3 4">
    <name type="scientific">Polynucleobacter kasalickyi</name>
    <dbReference type="NCBI Taxonomy" id="1938817"/>
    <lineage>
        <taxon>Bacteria</taxon>
        <taxon>Pseudomonadati</taxon>
        <taxon>Pseudomonadota</taxon>
        <taxon>Betaproteobacteria</taxon>
        <taxon>Burkholderiales</taxon>
        <taxon>Burkholderiaceae</taxon>
        <taxon>Polynucleobacter</taxon>
    </lineage>
</organism>
<evidence type="ECO:0000313" key="3">
    <source>
        <dbReference type="EMBL" id="SMC71531.1"/>
    </source>
</evidence>
<sequence length="360" mass="39199">MQAKKEIGLAIVGSGRIGTLRGKLAKMHPSVRFIAVSDANPEAAEKLAKTIGADYWTTDNLEVMSLPEVNAIDIATSEHEHTVPLLAALDRGVPVLVEKPIALLEEDAKLVIAKAEALNSDLHIGYSRRYKNRYLIAKEQIVQGRLGVITGACARLYNSRSQCFAMLKRNKGATPVVDALTYYVDLMGWLLADNPVVEVFAKGQKGVIHAAGYDTEDVTWAILTCKDGAVVNLGVSYALPEKWPSVGHSARVELLGTHGTLLINDDHTDQIMQTDIGFPHVYLSDHKIETVFLESSTPGDWALGDFLGPIADETRAWLDYLSTGKPCNLAKPRDAIRTLAVTLAIEESARTGKTVYLTPN</sequence>
<dbReference type="Pfam" id="PF01408">
    <property type="entry name" value="GFO_IDH_MocA"/>
    <property type="match status" value="1"/>
</dbReference>
<dbReference type="AlphaFoldDB" id="A0A1W2BFB2"/>
<dbReference type="InterPro" id="IPR055170">
    <property type="entry name" value="GFO_IDH_MocA-like_dom"/>
</dbReference>
<dbReference type="InterPro" id="IPR036291">
    <property type="entry name" value="NAD(P)-bd_dom_sf"/>
</dbReference>
<dbReference type="EMBL" id="FWXJ01000013">
    <property type="protein sequence ID" value="SMC71531.1"/>
    <property type="molecule type" value="Genomic_DNA"/>
</dbReference>
<dbReference type="Gene3D" id="3.30.360.10">
    <property type="entry name" value="Dihydrodipicolinate Reductase, domain 2"/>
    <property type="match status" value="1"/>
</dbReference>
<dbReference type="InterPro" id="IPR000683">
    <property type="entry name" value="Gfo/Idh/MocA-like_OxRdtase_N"/>
</dbReference>
<evidence type="ECO:0000259" key="2">
    <source>
        <dbReference type="Pfam" id="PF22725"/>
    </source>
</evidence>
<evidence type="ECO:0000259" key="1">
    <source>
        <dbReference type="Pfam" id="PF01408"/>
    </source>
</evidence>
<gene>
    <name evidence="3" type="ORF">SAMN06296008_1134</name>
</gene>